<dbReference type="AlphaFoldDB" id="A0A418WGR3"/>
<organism evidence="2 3">
    <name type="scientific">Oleomonas cavernae</name>
    <dbReference type="NCBI Taxonomy" id="2320859"/>
    <lineage>
        <taxon>Bacteria</taxon>
        <taxon>Pseudomonadati</taxon>
        <taxon>Pseudomonadota</taxon>
        <taxon>Alphaproteobacteria</taxon>
        <taxon>Acetobacterales</taxon>
        <taxon>Acetobacteraceae</taxon>
        <taxon>Oleomonas</taxon>
    </lineage>
</organism>
<protein>
    <submittedName>
        <fullName evidence="2">PIN domain-containing protein</fullName>
    </submittedName>
</protein>
<dbReference type="InterPro" id="IPR002716">
    <property type="entry name" value="PIN_dom"/>
</dbReference>
<proteinExistence type="predicted"/>
<evidence type="ECO:0000313" key="3">
    <source>
        <dbReference type="Proteomes" id="UP000284605"/>
    </source>
</evidence>
<feature type="domain" description="PIN" evidence="1">
    <location>
        <begin position="2"/>
        <end position="111"/>
    </location>
</feature>
<keyword evidence="3" id="KW-1185">Reference proteome</keyword>
<dbReference type="PANTHER" id="PTHR34610:SF3">
    <property type="entry name" value="SSL7007 PROTEIN"/>
    <property type="match status" value="1"/>
</dbReference>
<gene>
    <name evidence="2" type="ORF">D3874_21090</name>
</gene>
<sequence length="144" mass="15480">MRVVLDPEVLVAALQAKAGASRVLLEWALLGEIEIALSVSLVLAYEDLLLRPAAPPVPGLSMADVRAVLDALCAVAVKTGIDFRWRPILFGATDDIVLEAALNGGAGAITTFRPADFEHARHLGVRIEDPPQLLDWLRSMECDS</sequence>
<dbReference type="EMBL" id="QYUK01000011">
    <property type="protein sequence ID" value="RJF89160.1"/>
    <property type="molecule type" value="Genomic_DNA"/>
</dbReference>
<dbReference type="Pfam" id="PF13470">
    <property type="entry name" value="PIN_3"/>
    <property type="match status" value="1"/>
</dbReference>
<dbReference type="InterPro" id="IPR002850">
    <property type="entry name" value="PIN_toxin-like"/>
</dbReference>
<comment type="caution">
    <text evidence="2">The sequence shown here is derived from an EMBL/GenBank/DDBJ whole genome shotgun (WGS) entry which is preliminary data.</text>
</comment>
<accession>A0A418WGR3</accession>
<name>A0A418WGR3_9PROT</name>
<evidence type="ECO:0000259" key="1">
    <source>
        <dbReference type="Pfam" id="PF13470"/>
    </source>
</evidence>
<dbReference type="PANTHER" id="PTHR34610">
    <property type="entry name" value="SSL7007 PROTEIN"/>
    <property type="match status" value="1"/>
</dbReference>
<reference evidence="2 3" key="1">
    <citation type="submission" date="2018-09" db="EMBL/GenBank/DDBJ databases">
        <authorList>
            <person name="Zhu H."/>
        </authorList>
    </citation>
    <scope>NUCLEOTIDE SEQUENCE [LARGE SCALE GENOMIC DNA]</scope>
    <source>
        <strain evidence="2 3">K1W22B-8</strain>
    </source>
</reference>
<dbReference type="Proteomes" id="UP000284605">
    <property type="component" value="Unassembled WGS sequence"/>
</dbReference>
<evidence type="ECO:0000313" key="2">
    <source>
        <dbReference type="EMBL" id="RJF89160.1"/>
    </source>
</evidence>